<comment type="caution">
    <text evidence="2">The sequence shown here is derived from an EMBL/GenBank/DDBJ whole genome shotgun (WGS) entry which is preliminary data.</text>
</comment>
<dbReference type="SUPFAM" id="SSF51735">
    <property type="entry name" value="NAD(P)-binding Rossmann-fold domains"/>
    <property type="match status" value="1"/>
</dbReference>
<proteinExistence type="predicted"/>
<reference evidence="2 3" key="1">
    <citation type="submission" date="2021-01" db="EMBL/GenBank/DDBJ databases">
        <title>WGS of actinomycetes isolated from Thailand.</title>
        <authorList>
            <person name="Thawai C."/>
        </authorList>
    </citation>
    <scope>NUCLEOTIDE SEQUENCE [LARGE SCALE GENOMIC DNA]</scope>
    <source>
        <strain evidence="2 3">LPG 2</strain>
    </source>
</reference>
<dbReference type="Proteomes" id="UP000602198">
    <property type="component" value="Unassembled WGS sequence"/>
</dbReference>
<dbReference type="InterPro" id="IPR036291">
    <property type="entry name" value="NAD(P)-bd_dom_sf"/>
</dbReference>
<evidence type="ECO:0000313" key="2">
    <source>
        <dbReference type="EMBL" id="MBL1076988.1"/>
    </source>
</evidence>
<accession>A0ABS1MCR6</accession>
<evidence type="ECO:0000313" key="3">
    <source>
        <dbReference type="Proteomes" id="UP000602198"/>
    </source>
</evidence>
<keyword evidence="3" id="KW-1185">Reference proteome</keyword>
<dbReference type="Gene3D" id="3.40.50.720">
    <property type="entry name" value="NAD(P)-binding Rossmann-like Domain"/>
    <property type="match status" value="1"/>
</dbReference>
<dbReference type="RefSeq" id="WP_201949567.1">
    <property type="nucleotide sequence ID" value="NZ_JAERRJ010000008.1"/>
</dbReference>
<dbReference type="Pfam" id="PF01370">
    <property type="entry name" value="Epimerase"/>
    <property type="match status" value="1"/>
</dbReference>
<gene>
    <name evidence="2" type="ORF">JK358_21560</name>
</gene>
<evidence type="ECO:0000259" key="1">
    <source>
        <dbReference type="Pfam" id="PF01370"/>
    </source>
</evidence>
<dbReference type="EMBL" id="JAERRJ010000008">
    <property type="protein sequence ID" value="MBL1076988.1"/>
    <property type="molecule type" value="Genomic_DNA"/>
</dbReference>
<name>A0ABS1MCR6_9NOCA</name>
<feature type="domain" description="NAD-dependent epimerase/dehydratase" evidence="1">
    <location>
        <begin position="8"/>
        <end position="206"/>
    </location>
</feature>
<dbReference type="InterPro" id="IPR001509">
    <property type="entry name" value="Epimerase_deHydtase"/>
</dbReference>
<sequence length="306" mass="32583">MSLHVIAGAGSTGGRAALLLAERGEQVRLLSRGGGGPEHRLIERVRADVTDADRLTELTRGAATLINTAWAPYDRWPTEFPPLAAAVLSAAERTGAGYVALSNTYGYGLVDGPMSESTPLAPFSVKGAVRARMWLDALAAHEAGRVRATEVRASAFLGAGAGSVYNLVVVPEVLAGRPAAYPGDLDVLKTWSHVDDVARTLVTVAVDDRSWGLPWHVPSHAISVRALTSRIAEAAGVRAPLLTAQSRQDLAWAGSQDPVIAELIEMFYSLEYPDLIDASHTERTFGLSPTPLDVVVADTVHPWLVR</sequence>
<protein>
    <submittedName>
        <fullName evidence="2">NAD-dependent epimerase/dehydratase family protein</fullName>
    </submittedName>
</protein>
<organism evidence="2 3">
    <name type="scientific">Nocardia acididurans</name>
    <dbReference type="NCBI Taxonomy" id="2802282"/>
    <lineage>
        <taxon>Bacteria</taxon>
        <taxon>Bacillati</taxon>
        <taxon>Actinomycetota</taxon>
        <taxon>Actinomycetes</taxon>
        <taxon>Mycobacteriales</taxon>
        <taxon>Nocardiaceae</taxon>
        <taxon>Nocardia</taxon>
    </lineage>
</organism>